<evidence type="ECO:0000256" key="5">
    <source>
        <dbReference type="ARBA" id="ARBA00023163"/>
    </source>
</evidence>
<comment type="subcellular location">
    <subcellularLocation>
        <location evidence="1 7">Nucleus</location>
    </subcellularLocation>
</comment>
<evidence type="ECO:0000256" key="2">
    <source>
        <dbReference type="ARBA" id="ARBA00023015"/>
    </source>
</evidence>
<comment type="function">
    <text evidence="7">Component of the sequence-specific heterotrimeric transcription factor (NF-Y) which specifically recognizes a 5'-CCAAT-3' box motif found in the promoters of its target genes.</text>
</comment>
<evidence type="ECO:0000313" key="8">
    <source>
        <dbReference type="EnsemblMetazoa" id="RPRC000951-PA"/>
    </source>
</evidence>
<evidence type="ECO:0000313" key="9">
    <source>
        <dbReference type="Proteomes" id="UP000015103"/>
    </source>
</evidence>
<dbReference type="GO" id="GO:0016602">
    <property type="term" value="C:CCAAT-binding factor complex"/>
    <property type="evidence" value="ECO:0007669"/>
    <property type="project" value="InterPro"/>
</dbReference>
<dbReference type="SMART" id="SM00521">
    <property type="entry name" value="CBF"/>
    <property type="match status" value="1"/>
</dbReference>
<dbReference type="InterPro" id="IPR001289">
    <property type="entry name" value="NFYA"/>
</dbReference>
<evidence type="ECO:0000256" key="3">
    <source>
        <dbReference type="ARBA" id="ARBA00023125"/>
    </source>
</evidence>
<reference evidence="8" key="1">
    <citation type="submission" date="2015-05" db="UniProtKB">
        <authorList>
            <consortium name="EnsemblMetazoa"/>
        </authorList>
    </citation>
    <scope>IDENTIFICATION</scope>
</reference>
<dbReference type="GO" id="GO:0003677">
    <property type="term" value="F:DNA binding"/>
    <property type="evidence" value="ECO:0007669"/>
    <property type="project" value="UniProtKB-KW"/>
</dbReference>
<dbReference type="Pfam" id="PF02045">
    <property type="entry name" value="CBFB_NFYA"/>
    <property type="match status" value="1"/>
</dbReference>
<dbReference type="eggNOG" id="KOG1561">
    <property type="taxonomic scope" value="Eukaryota"/>
</dbReference>
<dbReference type="PANTHER" id="PTHR12632">
    <property type="entry name" value="TRANSCRIPTION FACTOR NF-Y ALPHA-RELATED"/>
    <property type="match status" value="1"/>
</dbReference>
<dbReference type="Gene3D" id="6.10.250.2430">
    <property type="match status" value="1"/>
</dbReference>
<evidence type="ECO:0000256" key="6">
    <source>
        <dbReference type="ARBA" id="ARBA00023242"/>
    </source>
</evidence>
<accession>T1HA94</accession>
<dbReference type="Proteomes" id="UP000015103">
    <property type="component" value="Unassembled WGS sequence"/>
</dbReference>
<comment type="similarity">
    <text evidence="7">Belongs to the NFYA/HAP2 subunit family.</text>
</comment>
<dbReference type="EMBL" id="ACPB03015467">
    <property type="status" value="NOT_ANNOTATED_CDS"/>
    <property type="molecule type" value="Genomic_DNA"/>
</dbReference>
<comment type="subunit">
    <text evidence="7">Heterotrimer.</text>
</comment>
<dbReference type="PROSITE" id="PS00686">
    <property type="entry name" value="NFYA_HAP2_1"/>
    <property type="match status" value="1"/>
</dbReference>
<keyword evidence="2 7" id="KW-0805">Transcription regulation</keyword>
<keyword evidence="6 7" id="KW-0539">Nucleus</keyword>
<keyword evidence="9" id="KW-1185">Reference proteome</keyword>
<keyword evidence="3 7" id="KW-0238">DNA-binding</keyword>
<dbReference type="InParanoid" id="T1HA94"/>
<dbReference type="PRINTS" id="PR00616">
    <property type="entry name" value="CCAATSUBUNTB"/>
</dbReference>
<keyword evidence="4" id="KW-0010">Activator</keyword>
<evidence type="ECO:0000256" key="1">
    <source>
        <dbReference type="ARBA" id="ARBA00004123"/>
    </source>
</evidence>
<name>T1HA94_RHOPR</name>
<dbReference type="VEuPathDB" id="VectorBase:RPRC000951"/>
<proteinExistence type="inferred from homology"/>
<dbReference type="GO" id="GO:0003700">
    <property type="term" value="F:DNA-binding transcription factor activity"/>
    <property type="evidence" value="ECO:0007669"/>
    <property type="project" value="UniProtKB-UniRule"/>
</dbReference>
<dbReference type="HOGENOM" id="CLU_1919651_0_0_1"/>
<evidence type="ECO:0000256" key="7">
    <source>
        <dbReference type="RuleBase" id="RU367155"/>
    </source>
</evidence>
<dbReference type="PROSITE" id="PS51152">
    <property type="entry name" value="NFYA_HAP2_2"/>
    <property type="match status" value="1"/>
</dbReference>
<protein>
    <recommendedName>
        <fullName evidence="7">Nuclear transcription factor Y subunit</fullName>
    </recommendedName>
</protein>
<sequence>MVGDRNTTTAPTTTNNTAPFTRLPAAEFLDEEPLYVNAKQYKRILKRRQARAKLEAEGRIPKLRQKYLHESRHKHAMNRIRGEGGRFHSGSIKKMKEQEIQKKPDHQQCEPHQLLVDDYKVSPVAIIAQRRI</sequence>
<dbReference type="AlphaFoldDB" id="T1HA94"/>
<keyword evidence="5 7" id="KW-0804">Transcription</keyword>
<evidence type="ECO:0000256" key="4">
    <source>
        <dbReference type="ARBA" id="ARBA00023159"/>
    </source>
</evidence>
<dbReference type="InterPro" id="IPR018362">
    <property type="entry name" value="CCAAT-binding_factor_CS"/>
</dbReference>
<organism evidence="8 9">
    <name type="scientific">Rhodnius prolixus</name>
    <name type="common">Triatomid bug</name>
    <dbReference type="NCBI Taxonomy" id="13249"/>
    <lineage>
        <taxon>Eukaryota</taxon>
        <taxon>Metazoa</taxon>
        <taxon>Ecdysozoa</taxon>
        <taxon>Arthropoda</taxon>
        <taxon>Hexapoda</taxon>
        <taxon>Insecta</taxon>
        <taxon>Pterygota</taxon>
        <taxon>Neoptera</taxon>
        <taxon>Paraneoptera</taxon>
        <taxon>Hemiptera</taxon>
        <taxon>Heteroptera</taxon>
        <taxon>Panheteroptera</taxon>
        <taxon>Cimicomorpha</taxon>
        <taxon>Reduviidae</taxon>
        <taxon>Triatominae</taxon>
        <taxon>Rhodnius</taxon>
    </lineage>
</organism>
<dbReference type="EnsemblMetazoa" id="RPRC000951-RA">
    <property type="protein sequence ID" value="RPRC000951-PA"/>
    <property type="gene ID" value="RPRC000951"/>
</dbReference>
<dbReference type="STRING" id="13249.T1HA94"/>